<gene>
    <name evidence="2" type="ORF">JXQ802_LOCUS37662</name>
    <name evidence="1" type="ORF">PYM288_LOCUS24159</name>
</gene>
<comment type="caution">
    <text evidence="1">The sequence shown here is derived from an EMBL/GenBank/DDBJ whole genome shotgun (WGS) entry which is preliminary data.</text>
</comment>
<evidence type="ECO:0000313" key="2">
    <source>
        <dbReference type="EMBL" id="CAF1452254.1"/>
    </source>
</evidence>
<dbReference type="EMBL" id="CAJNOH010001190">
    <property type="protein sequence ID" value="CAF1187569.1"/>
    <property type="molecule type" value="Genomic_DNA"/>
</dbReference>
<dbReference type="Proteomes" id="UP000663870">
    <property type="component" value="Unassembled WGS sequence"/>
</dbReference>
<evidence type="ECO:0000313" key="1">
    <source>
        <dbReference type="EMBL" id="CAF1187569.1"/>
    </source>
</evidence>
<evidence type="ECO:0000313" key="3">
    <source>
        <dbReference type="Proteomes" id="UP000663854"/>
    </source>
</evidence>
<accession>A0A814VDI9</accession>
<sequence length="150" mass="17858">MHPNNLSDELSIDLLTHDFNSRSFLMSLRRQNEKHREICTMKDDRYHPSKYCSFDNPRGFIRINKHYNSSIFSHIINENGIIIIDDLSKQLLDDNLSIVHHRWQKSKILFSNKIKYIQSDLSSQTNISLKKTMYECQGALFNWISKNRLR</sequence>
<reference evidence="1" key="1">
    <citation type="submission" date="2021-02" db="EMBL/GenBank/DDBJ databases">
        <authorList>
            <person name="Nowell W R."/>
        </authorList>
    </citation>
    <scope>NUCLEOTIDE SEQUENCE</scope>
</reference>
<name>A0A814VDI9_9BILA</name>
<dbReference type="Proteomes" id="UP000663854">
    <property type="component" value="Unassembled WGS sequence"/>
</dbReference>
<protein>
    <submittedName>
        <fullName evidence="1">Uncharacterized protein</fullName>
    </submittedName>
</protein>
<keyword evidence="4" id="KW-1185">Reference proteome</keyword>
<evidence type="ECO:0000313" key="4">
    <source>
        <dbReference type="Proteomes" id="UP000663870"/>
    </source>
</evidence>
<proteinExistence type="predicted"/>
<dbReference type="AlphaFoldDB" id="A0A814VDI9"/>
<organism evidence="1 3">
    <name type="scientific">Rotaria sordida</name>
    <dbReference type="NCBI Taxonomy" id="392033"/>
    <lineage>
        <taxon>Eukaryota</taxon>
        <taxon>Metazoa</taxon>
        <taxon>Spiralia</taxon>
        <taxon>Gnathifera</taxon>
        <taxon>Rotifera</taxon>
        <taxon>Eurotatoria</taxon>
        <taxon>Bdelloidea</taxon>
        <taxon>Philodinida</taxon>
        <taxon>Philodinidae</taxon>
        <taxon>Rotaria</taxon>
    </lineage>
</organism>
<dbReference type="EMBL" id="CAJNOL010002030">
    <property type="protein sequence ID" value="CAF1452254.1"/>
    <property type="molecule type" value="Genomic_DNA"/>
</dbReference>